<proteinExistence type="predicted"/>
<reference evidence="1" key="1">
    <citation type="submission" date="2021-01" db="EMBL/GenBank/DDBJ databases">
        <authorList>
            <person name="Corre E."/>
            <person name="Pelletier E."/>
            <person name="Niang G."/>
            <person name="Scheremetjew M."/>
            <person name="Finn R."/>
            <person name="Kale V."/>
            <person name="Holt S."/>
            <person name="Cochrane G."/>
            <person name="Meng A."/>
            <person name="Brown T."/>
            <person name="Cohen L."/>
        </authorList>
    </citation>
    <scope>NUCLEOTIDE SEQUENCE</scope>
    <source>
        <strain evidence="1">NIES-381</strain>
    </source>
</reference>
<evidence type="ECO:0000313" key="1">
    <source>
        <dbReference type="EMBL" id="CAD9005509.1"/>
    </source>
</evidence>
<name>A0A7S1I9L8_9EUGL</name>
<sequence>MGQRLEVIKGDSARTIARWQEKRPKIRCNIMSVDGGHSLQNALHDLQSFWLVASPLFNLLFVDDTNCQPPMDQHPWCNGPQQAVQVMERQGAIRTLMGFSEKGGSRGLTLFHTNYAT</sequence>
<dbReference type="EMBL" id="HBGA01045458">
    <property type="protein sequence ID" value="CAD9005509.1"/>
    <property type="molecule type" value="Transcribed_RNA"/>
</dbReference>
<accession>A0A7S1I9L8</accession>
<organism evidence="1">
    <name type="scientific">Eutreptiella gymnastica</name>
    <dbReference type="NCBI Taxonomy" id="73025"/>
    <lineage>
        <taxon>Eukaryota</taxon>
        <taxon>Discoba</taxon>
        <taxon>Euglenozoa</taxon>
        <taxon>Euglenida</taxon>
        <taxon>Spirocuta</taxon>
        <taxon>Euglenophyceae</taxon>
        <taxon>Eutreptiales</taxon>
        <taxon>Eutreptiaceae</taxon>
        <taxon>Eutreptiella</taxon>
    </lineage>
</organism>
<dbReference type="AlphaFoldDB" id="A0A7S1I9L8"/>
<gene>
    <name evidence="1" type="ORF">EGYM00392_LOCUS16597</name>
</gene>
<protein>
    <submittedName>
        <fullName evidence="1">Uncharacterized protein</fullName>
    </submittedName>
</protein>